<evidence type="ECO:0000256" key="1">
    <source>
        <dbReference type="SAM" id="Coils"/>
    </source>
</evidence>
<evidence type="ECO:0000313" key="5">
    <source>
        <dbReference type="Proteomes" id="UP001645038"/>
    </source>
</evidence>
<organism evidence="4 5">
    <name type="scientific">Halomonas colorata</name>
    <dbReference type="NCBI Taxonomy" id="2742615"/>
    <lineage>
        <taxon>Bacteria</taxon>
        <taxon>Pseudomonadati</taxon>
        <taxon>Pseudomonadota</taxon>
        <taxon>Gammaproteobacteria</taxon>
        <taxon>Oceanospirillales</taxon>
        <taxon>Halomonadaceae</taxon>
        <taxon>Halomonas</taxon>
    </lineage>
</organism>
<dbReference type="EMBL" id="RRZB01000079">
    <property type="protein sequence ID" value="MBE0465349.1"/>
    <property type="molecule type" value="Genomic_DNA"/>
</dbReference>
<dbReference type="Proteomes" id="UP001645038">
    <property type="component" value="Unassembled WGS sequence"/>
</dbReference>
<feature type="domain" description="Toprim" evidence="2">
    <location>
        <begin position="297"/>
        <end position="394"/>
    </location>
</feature>
<dbReference type="Pfam" id="PF23639">
    <property type="entry name" value="DUF7146"/>
    <property type="match status" value="1"/>
</dbReference>
<dbReference type="Pfam" id="PF13362">
    <property type="entry name" value="Toprim_3"/>
    <property type="match status" value="1"/>
</dbReference>
<dbReference type="SUPFAM" id="SSF57783">
    <property type="entry name" value="Zinc beta-ribbon"/>
    <property type="match status" value="1"/>
</dbReference>
<reference evidence="4 5" key="1">
    <citation type="submission" date="2020-07" db="EMBL/GenBank/DDBJ databases">
        <title>Halophilic bacteria isolated from french cheeses.</title>
        <authorList>
            <person name="Kothe C.I."/>
            <person name="Farah-Kraiem B."/>
            <person name="Renault P."/>
            <person name="Dridi B."/>
        </authorList>
    </citation>
    <scope>NUCLEOTIDE SEQUENCE [LARGE SCALE GENOMIC DNA]</scope>
    <source>
        <strain evidence="4 5">FME20</strain>
    </source>
</reference>
<gene>
    <name evidence="4" type="ORF">EI547_18135</name>
</gene>
<accession>A0ABR9G363</accession>
<feature type="coiled-coil region" evidence="1">
    <location>
        <begin position="129"/>
        <end position="156"/>
    </location>
</feature>
<comment type="caution">
    <text evidence="4">The sequence shown here is derived from an EMBL/GenBank/DDBJ whole genome shotgun (WGS) entry which is preliminary data.</text>
</comment>
<name>A0ABR9G363_9GAMM</name>
<dbReference type="InterPro" id="IPR055570">
    <property type="entry name" value="DUF7146"/>
</dbReference>
<feature type="domain" description="DUF7146" evidence="3">
    <location>
        <begin position="153"/>
        <end position="283"/>
    </location>
</feature>
<sequence length="413" mass="45089">MMIDRDSEFFKTDEVKRAARGSWVTILSHFSALAPALGKPGRHVPCPKTGEGTDGFRLFPRDLDESGGGIHNDPNVGALTDGFSLLMWLNDWDFRTTVTEVALILGMEPYRKRHAGQPKRVHSALRQANHDAQATAKAAKQRLAQQQQVNQQEHRKRLQTLWGETLALTDPRSQAVNAYLGSRGIAHSDAMLNALAAGHSVRFHPELAYYGAIERQEVTASGEVIIQEQIAVLGHYPALVAAIRDEHGQISTLHRTYLSHDGAGKANVDHPRKMLALPLGMSVTGGAIPLAMPRGILGLAEGMETAAAAYNATRLPTWSCVNATLLAGFNPPSDVHTLVVWADRDRSRAGEVAAEQLKARMKEKGVRVVIMLPDAIIPNDAKGIDWNDMLKQHGIPSFPSRQALIDSIHQAVL</sequence>
<dbReference type="RefSeq" id="WP_192539774.1">
    <property type="nucleotide sequence ID" value="NZ_JABUZA010000032.1"/>
</dbReference>
<evidence type="ECO:0000259" key="3">
    <source>
        <dbReference type="Pfam" id="PF23639"/>
    </source>
</evidence>
<evidence type="ECO:0000259" key="2">
    <source>
        <dbReference type="Pfam" id="PF13362"/>
    </source>
</evidence>
<dbReference type="InterPro" id="IPR006171">
    <property type="entry name" value="TOPRIM_dom"/>
</dbReference>
<proteinExistence type="predicted"/>
<keyword evidence="1" id="KW-0175">Coiled coil</keyword>
<protein>
    <submittedName>
        <fullName evidence="4">Toprim domain-containing protein</fullName>
    </submittedName>
</protein>
<evidence type="ECO:0000313" key="4">
    <source>
        <dbReference type="EMBL" id="MBE0465349.1"/>
    </source>
</evidence>
<keyword evidence="5" id="KW-1185">Reference proteome</keyword>